<protein>
    <recommendedName>
        <fullName evidence="1">2EXR domain-containing protein</fullName>
    </recommendedName>
</protein>
<dbReference type="InterPro" id="IPR045518">
    <property type="entry name" value="2EXR"/>
</dbReference>
<dbReference type="EMBL" id="KB021309">
    <property type="protein sequence ID" value="ELA24038.1"/>
    <property type="molecule type" value="Genomic_DNA"/>
</dbReference>
<accession>L2FE70</accession>
<reference evidence="2" key="1">
    <citation type="submission" date="2012-08" db="EMBL/GenBank/DDBJ databases">
        <title>Genome analysis of Colletotrichum orbiculare and Colletotrichum fructicola.</title>
        <authorList>
            <person name="Gan P.H.P."/>
            <person name="Ikeda K."/>
            <person name="Irieda H."/>
            <person name="Narusaka M."/>
            <person name="O'Connell R.J."/>
            <person name="Narusaka Y."/>
            <person name="Takano Y."/>
            <person name="Kubo Y."/>
            <person name="Shirasu K."/>
        </authorList>
    </citation>
    <scope>NUCLEOTIDE SEQUENCE</scope>
    <source>
        <strain evidence="2">Nara gc5</strain>
    </source>
</reference>
<sequence>MATQKRSSFGDLCPEIRTMIWDFATRPHGIRGVQHFSIFPCYDVPADFDGHIAPIIETSQMEVVGAPSTIDSTTGSPYSNNSTYTIDSGLWTACRESRAAMFRRYRPDEWTNFYEVQKKKHSSNREPDRSVVHLSSTYHDMPATFEMNHGEKSQFFTVLPATDLIFIHLTSFRQRIWDLSKQLPFASWRLGFGGMCHVALEFDPSWSIAELKQYQQEWEGGQPELSVERWKEYDMLVQTSRNVHARGNLKTLWLVDRRLRREHLAPTTDQLEAMLEVEVMSDEERMVFHEGGCRYFGATAFYERWPWAYEDDDPGSADSSRETVWQFAYSLQWVATVQAIDRAGDPWNLPLGAVQRWGVLLQSS</sequence>
<organism evidence="2">
    <name type="scientific">Colletotrichum fructicola (strain Nara gc5)</name>
    <name type="common">Anthracnose fungus</name>
    <name type="synonym">Colletotrichum gloeosporioides (strain Nara gc5)</name>
    <dbReference type="NCBI Taxonomy" id="1213859"/>
    <lineage>
        <taxon>Eukaryota</taxon>
        <taxon>Fungi</taxon>
        <taxon>Dikarya</taxon>
        <taxon>Ascomycota</taxon>
        <taxon>Pezizomycotina</taxon>
        <taxon>Sordariomycetes</taxon>
        <taxon>Hypocreomycetidae</taxon>
        <taxon>Glomerellales</taxon>
        <taxon>Glomerellaceae</taxon>
        <taxon>Colletotrichum</taxon>
        <taxon>Colletotrichum gloeosporioides species complex</taxon>
    </lineage>
</organism>
<proteinExistence type="predicted"/>
<name>L2FE70_COLFN</name>
<dbReference type="HOGENOM" id="CLU_065839_0_0_1"/>
<evidence type="ECO:0000259" key="1">
    <source>
        <dbReference type="Pfam" id="PF20150"/>
    </source>
</evidence>
<dbReference type="AlphaFoldDB" id="L2FE70"/>
<gene>
    <name evidence="2" type="ORF">CGGC5_14395</name>
</gene>
<dbReference type="Pfam" id="PF20150">
    <property type="entry name" value="2EXR"/>
    <property type="match status" value="1"/>
</dbReference>
<feature type="domain" description="2EXR" evidence="1">
    <location>
        <begin position="8"/>
        <end position="107"/>
    </location>
</feature>
<evidence type="ECO:0000313" key="2">
    <source>
        <dbReference type="EMBL" id="ELA24038.1"/>
    </source>
</evidence>